<sequence length="182" mass="20287">MSEQKETLIVGGGCFWCTDAVFSSLDGVESVEPGYAGGRTEHPTYEEICQGGTGHIEVVRVTFDPSRIQAEQLLEVFFASHDPTSRDRQGNDVGEQYRSVIFYASEAQHVAALAVRDRLQAEGLTDGVPIVTEILPAPVFWPAESEHDDYFARNPWQGYCQFVIAPKVSAMRKKFARLQRSE</sequence>
<dbReference type="HAMAP" id="MF_01401">
    <property type="entry name" value="MsrA"/>
    <property type="match status" value="1"/>
</dbReference>
<comment type="similarity">
    <text evidence="4">Belongs to the MsrA Met sulfoxide reductase family.</text>
</comment>
<feature type="domain" description="Peptide methionine sulphoxide reductase MsrA" evidence="5">
    <location>
        <begin position="8"/>
        <end position="161"/>
    </location>
</feature>
<dbReference type="InterPro" id="IPR036509">
    <property type="entry name" value="Met_Sox_Rdtase_MsrA_sf"/>
</dbReference>
<evidence type="ECO:0000313" key="6">
    <source>
        <dbReference type="EMBL" id="KKO70394.1"/>
    </source>
</evidence>
<dbReference type="Proteomes" id="UP000078084">
    <property type="component" value="Unassembled WGS sequence"/>
</dbReference>
<dbReference type="RefSeq" id="WP_068375235.1">
    <property type="nucleotide sequence ID" value="NZ_LBNE01000016.1"/>
</dbReference>
<keyword evidence="7" id="KW-1185">Reference proteome</keyword>
<comment type="function">
    <text evidence="4">Has an important function as a repair enzyme for proteins that have been inactivated by oxidation. Catalyzes the reversible oxidation-reduction of methionine sulfoxide in proteins to methionine.</text>
</comment>
<evidence type="ECO:0000256" key="4">
    <source>
        <dbReference type="HAMAP-Rule" id="MF_01401"/>
    </source>
</evidence>
<dbReference type="NCBIfam" id="TIGR00401">
    <property type="entry name" value="msrA"/>
    <property type="match status" value="1"/>
</dbReference>
<dbReference type="STRING" id="206506.AAV32_16835"/>
<dbReference type="InterPro" id="IPR002569">
    <property type="entry name" value="Met_Sox_Rdtase_MsrA_dom"/>
</dbReference>
<organism evidence="6 7">
    <name type="scientific">Kerstersia gyiorum</name>
    <dbReference type="NCBI Taxonomy" id="206506"/>
    <lineage>
        <taxon>Bacteria</taxon>
        <taxon>Pseudomonadati</taxon>
        <taxon>Pseudomonadota</taxon>
        <taxon>Betaproteobacteria</taxon>
        <taxon>Burkholderiales</taxon>
        <taxon>Alcaligenaceae</taxon>
        <taxon>Kerstersia</taxon>
    </lineage>
</organism>
<dbReference type="AlphaFoldDB" id="A0A171KNC7"/>
<dbReference type="GO" id="GO:0008113">
    <property type="term" value="F:peptide-methionine (S)-S-oxide reductase activity"/>
    <property type="evidence" value="ECO:0007669"/>
    <property type="project" value="UniProtKB-UniRule"/>
</dbReference>
<dbReference type="PATRIC" id="fig|206506.3.peg.3585"/>
<dbReference type="PANTHER" id="PTHR43774">
    <property type="entry name" value="PEPTIDE METHIONINE SULFOXIDE REDUCTASE"/>
    <property type="match status" value="1"/>
</dbReference>
<dbReference type="PANTHER" id="PTHR43774:SF1">
    <property type="entry name" value="PEPTIDE METHIONINE SULFOXIDE REDUCTASE MSRA 2"/>
    <property type="match status" value="1"/>
</dbReference>
<dbReference type="Pfam" id="PF01625">
    <property type="entry name" value="PMSR"/>
    <property type="match status" value="1"/>
</dbReference>
<comment type="caution">
    <text evidence="6">The sequence shown here is derived from an EMBL/GenBank/DDBJ whole genome shotgun (WGS) entry which is preliminary data.</text>
</comment>
<feature type="active site" evidence="4">
    <location>
        <position position="14"/>
    </location>
</feature>
<comment type="catalytic activity">
    <reaction evidence="3 4">
        <text>[thioredoxin]-disulfide + L-methionine + H2O = L-methionine (S)-S-oxide + [thioredoxin]-dithiol</text>
        <dbReference type="Rhea" id="RHEA:19993"/>
        <dbReference type="Rhea" id="RHEA-COMP:10698"/>
        <dbReference type="Rhea" id="RHEA-COMP:10700"/>
        <dbReference type="ChEBI" id="CHEBI:15377"/>
        <dbReference type="ChEBI" id="CHEBI:29950"/>
        <dbReference type="ChEBI" id="CHEBI:50058"/>
        <dbReference type="ChEBI" id="CHEBI:57844"/>
        <dbReference type="ChEBI" id="CHEBI:58772"/>
        <dbReference type="EC" id="1.8.4.11"/>
    </reaction>
</comment>
<accession>A0A171KNC7</accession>
<evidence type="ECO:0000256" key="1">
    <source>
        <dbReference type="ARBA" id="ARBA00023002"/>
    </source>
</evidence>
<gene>
    <name evidence="4" type="primary">msrA</name>
    <name evidence="6" type="ORF">AAV32_16835</name>
</gene>
<evidence type="ECO:0000256" key="2">
    <source>
        <dbReference type="ARBA" id="ARBA00047806"/>
    </source>
</evidence>
<reference evidence="6 7" key="1">
    <citation type="submission" date="2015-04" db="EMBL/GenBank/DDBJ databases">
        <title>Genome sequence of Kerstersia gyiorum CG1.</title>
        <authorList>
            <person name="Greninger A.L."/>
            <person name="Kozyreva V."/>
            <person name="Chaturvedi V."/>
        </authorList>
    </citation>
    <scope>NUCLEOTIDE SEQUENCE [LARGE SCALE GENOMIC DNA]</scope>
    <source>
        <strain evidence="6 7">CG1</strain>
    </source>
</reference>
<dbReference type="GO" id="GO:0033744">
    <property type="term" value="F:L-methionine:thioredoxin-disulfide S-oxidoreductase activity"/>
    <property type="evidence" value="ECO:0007669"/>
    <property type="project" value="RHEA"/>
</dbReference>
<evidence type="ECO:0000313" key="7">
    <source>
        <dbReference type="Proteomes" id="UP000078084"/>
    </source>
</evidence>
<dbReference type="EMBL" id="LBNE01000016">
    <property type="protein sequence ID" value="KKO70394.1"/>
    <property type="molecule type" value="Genomic_DNA"/>
</dbReference>
<protein>
    <recommendedName>
        <fullName evidence="4">Peptide methionine sulfoxide reductase MsrA</fullName>
        <shortName evidence="4">Protein-methionine-S-oxide reductase</shortName>
        <ecNumber evidence="4">1.8.4.11</ecNumber>
    </recommendedName>
    <alternativeName>
        <fullName evidence="4">Peptide-methionine (S)-S-oxide reductase</fullName>
        <shortName evidence="4">Peptide Met(O) reductase</shortName>
    </alternativeName>
</protein>
<comment type="catalytic activity">
    <reaction evidence="2 4">
        <text>L-methionyl-[protein] + [thioredoxin]-disulfide + H2O = L-methionyl-(S)-S-oxide-[protein] + [thioredoxin]-dithiol</text>
        <dbReference type="Rhea" id="RHEA:14217"/>
        <dbReference type="Rhea" id="RHEA-COMP:10698"/>
        <dbReference type="Rhea" id="RHEA-COMP:10700"/>
        <dbReference type="Rhea" id="RHEA-COMP:12313"/>
        <dbReference type="Rhea" id="RHEA-COMP:12315"/>
        <dbReference type="ChEBI" id="CHEBI:15377"/>
        <dbReference type="ChEBI" id="CHEBI:16044"/>
        <dbReference type="ChEBI" id="CHEBI:29950"/>
        <dbReference type="ChEBI" id="CHEBI:44120"/>
        <dbReference type="ChEBI" id="CHEBI:50058"/>
        <dbReference type="EC" id="1.8.4.11"/>
    </reaction>
</comment>
<dbReference type="Gene3D" id="3.30.1060.10">
    <property type="entry name" value="Peptide methionine sulphoxide reductase MsrA"/>
    <property type="match status" value="1"/>
</dbReference>
<name>A0A171KNC7_9BURK</name>
<dbReference type="SUPFAM" id="SSF55068">
    <property type="entry name" value="Peptide methionine sulfoxide reductase"/>
    <property type="match status" value="1"/>
</dbReference>
<proteinExistence type="inferred from homology"/>
<dbReference type="EC" id="1.8.4.11" evidence="4"/>
<evidence type="ECO:0000256" key="3">
    <source>
        <dbReference type="ARBA" id="ARBA00048782"/>
    </source>
</evidence>
<evidence type="ECO:0000259" key="5">
    <source>
        <dbReference type="Pfam" id="PF01625"/>
    </source>
</evidence>
<keyword evidence="1 4" id="KW-0560">Oxidoreductase</keyword>